<dbReference type="InterPro" id="IPR012223">
    <property type="entry name" value="TEII"/>
</dbReference>
<sequence>MRPAAPPTNPWFPTRQANPNARLRVFCFPYAGGGASVYNGWGAALPASVELVAVQFPGRERRIMEPPFRKIPALLDALEPALAPLLDKPFIFFGYSMGTRVALALAQRWQARGAPLPLGMVMAAAGAPHRERDSRDELDDGAFVELLRKYEGTPAEVFAHKELLEMVLPVLRADFAIADAVLPALPVRCPISAFGSHEDPHVSLAELEYWRELTTTGDFRSRHFPGKHFFLRTAREPLLAALREDIVRWCPEVGP</sequence>
<dbReference type="PANTHER" id="PTHR11487:SF0">
    <property type="entry name" value="S-ACYL FATTY ACID SYNTHASE THIOESTERASE, MEDIUM CHAIN"/>
    <property type="match status" value="1"/>
</dbReference>
<evidence type="ECO:0000313" key="3">
    <source>
        <dbReference type="EMBL" id="MCY1078723.1"/>
    </source>
</evidence>
<dbReference type="PANTHER" id="PTHR11487">
    <property type="entry name" value="THIOESTERASE"/>
    <property type="match status" value="1"/>
</dbReference>
<dbReference type="InterPro" id="IPR001031">
    <property type="entry name" value="Thioesterase"/>
</dbReference>
<evidence type="ECO:0000256" key="1">
    <source>
        <dbReference type="ARBA" id="ARBA00007169"/>
    </source>
</evidence>
<proteinExistence type="inferred from homology"/>
<feature type="domain" description="Thioesterase" evidence="2">
    <location>
        <begin position="24"/>
        <end position="239"/>
    </location>
</feature>
<accession>A0ABT4AAM2</accession>
<gene>
    <name evidence="3" type="ORF">OV287_30090</name>
</gene>
<comment type="caution">
    <text evidence="3">The sequence shown here is derived from an EMBL/GenBank/DDBJ whole genome shotgun (WGS) entry which is preliminary data.</text>
</comment>
<dbReference type="EMBL" id="JAPNKA010000001">
    <property type="protein sequence ID" value="MCY1078723.1"/>
    <property type="molecule type" value="Genomic_DNA"/>
</dbReference>
<keyword evidence="4" id="KW-1185">Reference proteome</keyword>
<name>A0ABT4AAM2_9BACT</name>
<comment type="similarity">
    <text evidence="1">Belongs to the thioesterase family.</text>
</comment>
<organism evidence="3 4">
    <name type="scientific">Archangium lansingense</name>
    <dbReference type="NCBI Taxonomy" id="2995310"/>
    <lineage>
        <taxon>Bacteria</taxon>
        <taxon>Pseudomonadati</taxon>
        <taxon>Myxococcota</taxon>
        <taxon>Myxococcia</taxon>
        <taxon>Myxococcales</taxon>
        <taxon>Cystobacterineae</taxon>
        <taxon>Archangiaceae</taxon>
        <taxon>Archangium</taxon>
    </lineage>
</organism>
<dbReference type="Proteomes" id="UP001207654">
    <property type="component" value="Unassembled WGS sequence"/>
</dbReference>
<evidence type="ECO:0000313" key="4">
    <source>
        <dbReference type="Proteomes" id="UP001207654"/>
    </source>
</evidence>
<evidence type="ECO:0000259" key="2">
    <source>
        <dbReference type="Pfam" id="PF00975"/>
    </source>
</evidence>
<protein>
    <submittedName>
        <fullName evidence="3">Thioesterase domain-containing protein</fullName>
    </submittedName>
</protein>
<dbReference type="Pfam" id="PF00975">
    <property type="entry name" value="Thioesterase"/>
    <property type="match status" value="1"/>
</dbReference>
<dbReference type="Gene3D" id="3.40.50.1820">
    <property type="entry name" value="alpha/beta hydrolase"/>
    <property type="match status" value="1"/>
</dbReference>
<dbReference type="RefSeq" id="WP_267537488.1">
    <property type="nucleotide sequence ID" value="NZ_JAPNKA010000001.1"/>
</dbReference>
<dbReference type="SUPFAM" id="SSF53474">
    <property type="entry name" value="alpha/beta-Hydrolases"/>
    <property type="match status" value="1"/>
</dbReference>
<reference evidence="3 4" key="1">
    <citation type="submission" date="2022-11" db="EMBL/GenBank/DDBJ databases">
        <title>Minimal conservation of predation-associated metabolite biosynthetic gene clusters underscores biosynthetic potential of Myxococcota including descriptions for ten novel species: Archangium lansinium sp. nov., Myxococcus landrumus sp. nov., Nannocystis bai.</title>
        <authorList>
            <person name="Ahearne A."/>
            <person name="Stevens C."/>
            <person name="Phillips K."/>
        </authorList>
    </citation>
    <scope>NUCLEOTIDE SEQUENCE [LARGE SCALE GENOMIC DNA]</scope>
    <source>
        <strain evidence="3 4">MIWBW</strain>
    </source>
</reference>
<dbReference type="InterPro" id="IPR029058">
    <property type="entry name" value="AB_hydrolase_fold"/>
</dbReference>